<keyword evidence="3" id="KW-1185">Reference proteome</keyword>
<comment type="caution">
    <text evidence="2">The sequence shown here is derived from an EMBL/GenBank/DDBJ whole genome shotgun (WGS) entry which is preliminary data.</text>
</comment>
<dbReference type="EMBL" id="REFY01000004">
    <property type="protein sequence ID" value="RQG88903.1"/>
    <property type="molecule type" value="Genomic_DNA"/>
</dbReference>
<dbReference type="Proteomes" id="UP000273828">
    <property type="component" value="Unassembled WGS sequence"/>
</dbReference>
<evidence type="ECO:0000313" key="3">
    <source>
        <dbReference type="Proteomes" id="UP000273828"/>
    </source>
</evidence>
<evidence type="ECO:0000313" key="2">
    <source>
        <dbReference type="EMBL" id="RQG88903.1"/>
    </source>
</evidence>
<protein>
    <submittedName>
        <fullName evidence="2">Uncharacterized protein</fullName>
    </submittedName>
</protein>
<proteinExistence type="predicted"/>
<evidence type="ECO:0000256" key="1">
    <source>
        <dbReference type="SAM" id="MobiDB-lite"/>
    </source>
</evidence>
<gene>
    <name evidence="2" type="ORF">EA462_10945</name>
</gene>
<reference evidence="2 3" key="1">
    <citation type="submission" date="2018-10" db="EMBL/GenBank/DDBJ databases">
        <title>Natrarchaeobius chitinivorans gen. nov., sp. nov., and Natrarchaeobius haloalkaliphilus sp. nov., alkaliphilic, chitin-utilizing haloarchaea from hypersaline alkaline lakes.</title>
        <authorList>
            <person name="Sorokin D.Y."/>
            <person name="Elcheninov A.G."/>
            <person name="Kostrikina N.A."/>
            <person name="Bale N.J."/>
            <person name="Sinninghe Damste J.S."/>
            <person name="Khijniak T.V."/>
            <person name="Kublanov I.V."/>
            <person name="Toshchakov S.V."/>
        </authorList>
    </citation>
    <scope>NUCLEOTIDE SEQUENCE [LARGE SCALE GENOMIC DNA]</scope>
    <source>
        <strain evidence="2 3">AArcht-Sl</strain>
    </source>
</reference>
<feature type="region of interest" description="Disordered" evidence="1">
    <location>
        <begin position="1"/>
        <end position="24"/>
    </location>
</feature>
<name>A0A3N6LJK8_9EURY</name>
<sequence length="124" mass="13656">MDRPGDGDDRILVDPAEDGEDAALDDPVFDRSLLAHRESPPVVLARFSRRTERRLESRVVDGNRVITTPFVTPMQEIYSLTKNSRSLGPAIVRPTAGTPVVATREPESIASSLEWPLEASYGLL</sequence>
<organism evidence="2 3">
    <name type="scientific">Natrarchaeobius halalkaliphilus</name>
    <dbReference type="NCBI Taxonomy" id="1679091"/>
    <lineage>
        <taxon>Archaea</taxon>
        <taxon>Methanobacteriati</taxon>
        <taxon>Methanobacteriota</taxon>
        <taxon>Stenosarchaea group</taxon>
        <taxon>Halobacteria</taxon>
        <taxon>Halobacteriales</taxon>
        <taxon>Natrialbaceae</taxon>
        <taxon>Natrarchaeobius</taxon>
    </lineage>
</organism>
<feature type="compositionally biased region" description="Acidic residues" evidence="1">
    <location>
        <begin position="15"/>
        <end position="24"/>
    </location>
</feature>
<dbReference type="AlphaFoldDB" id="A0A3N6LJK8"/>
<feature type="compositionally biased region" description="Basic and acidic residues" evidence="1">
    <location>
        <begin position="1"/>
        <end position="12"/>
    </location>
</feature>
<accession>A0A3N6LJK8</accession>